<feature type="compositionally biased region" description="Low complexity" evidence="4">
    <location>
        <begin position="17"/>
        <end position="31"/>
    </location>
</feature>
<evidence type="ECO:0000256" key="2">
    <source>
        <dbReference type="ARBA" id="ARBA00023163"/>
    </source>
</evidence>
<feature type="region of interest" description="VHIID" evidence="3">
    <location>
        <begin position="489"/>
        <end position="554"/>
    </location>
</feature>
<accession>A0AAD9UAM1</accession>
<feature type="short sequence motif" description="VHIID" evidence="3">
    <location>
        <begin position="520"/>
        <end position="524"/>
    </location>
</feature>
<evidence type="ECO:0000256" key="4">
    <source>
        <dbReference type="SAM" id="MobiDB-lite"/>
    </source>
</evidence>
<evidence type="ECO:0000313" key="5">
    <source>
        <dbReference type="EMBL" id="KAK2650607.1"/>
    </source>
</evidence>
<dbReference type="PROSITE" id="PS50985">
    <property type="entry name" value="GRAS"/>
    <property type="match status" value="1"/>
</dbReference>
<dbReference type="PANTHER" id="PTHR31636">
    <property type="entry name" value="OSJNBA0084A10.13 PROTEIN-RELATED"/>
    <property type="match status" value="1"/>
</dbReference>
<keyword evidence="6" id="KW-1185">Reference proteome</keyword>
<dbReference type="EMBL" id="JANJYI010000005">
    <property type="protein sequence ID" value="KAK2650607.1"/>
    <property type="molecule type" value="Genomic_DNA"/>
</dbReference>
<dbReference type="AlphaFoldDB" id="A0AAD9UAM1"/>
<protein>
    <recommendedName>
        <fullName evidence="7">Scarecrow-like protein 6</fullName>
    </recommendedName>
</protein>
<feature type="compositionally biased region" description="Low complexity" evidence="4">
    <location>
        <begin position="78"/>
        <end position="94"/>
    </location>
</feature>
<organism evidence="5 6">
    <name type="scientific">Dipteronia dyeriana</name>
    <dbReference type="NCBI Taxonomy" id="168575"/>
    <lineage>
        <taxon>Eukaryota</taxon>
        <taxon>Viridiplantae</taxon>
        <taxon>Streptophyta</taxon>
        <taxon>Embryophyta</taxon>
        <taxon>Tracheophyta</taxon>
        <taxon>Spermatophyta</taxon>
        <taxon>Magnoliopsida</taxon>
        <taxon>eudicotyledons</taxon>
        <taxon>Gunneridae</taxon>
        <taxon>Pentapetalae</taxon>
        <taxon>rosids</taxon>
        <taxon>malvids</taxon>
        <taxon>Sapindales</taxon>
        <taxon>Sapindaceae</taxon>
        <taxon>Hippocastanoideae</taxon>
        <taxon>Acereae</taxon>
        <taxon>Dipteronia</taxon>
    </lineage>
</organism>
<feature type="region of interest" description="Disordered" evidence="4">
    <location>
        <begin position="1"/>
        <end position="40"/>
    </location>
</feature>
<feature type="region of interest" description="Disordered" evidence="4">
    <location>
        <begin position="357"/>
        <end position="377"/>
    </location>
</feature>
<feature type="region of interest" description="Disordered" evidence="4">
    <location>
        <begin position="73"/>
        <end position="122"/>
    </location>
</feature>
<evidence type="ECO:0000313" key="6">
    <source>
        <dbReference type="Proteomes" id="UP001280121"/>
    </source>
</evidence>
<feature type="compositionally biased region" description="Low complexity" evidence="4">
    <location>
        <begin position="110"/>
        <end position="122"/>
    </location>
</feature>
<keyword evidence="1" id="KW-0805">Transcription regulation</keyword>
<keyword evidence="2" id="KW-0804">Transcription</keyword>
<dbReference type="InterPro" id="IPR005202">
    <property type="entry name" value="TF_GRAS"/>
</dbReference>
<feature type="compositionally biased region" description="Gly residues" evidence="4">
    <location>
        <begin position="95"/>
        <end position="109"/>
    </location>
</feature>
<dbReference type="Proteomes" id="UP001280121">
    <property type="component" value="Unassembled WGS sequence"/>
</dbReference>
<comment type="caution">
    <text evidence="5">The sequence shown here is derived from an EMBL/GenBank/DDBJ whole genome shotgun (WGS) entry which is preliminary data.</text>
</comment>
<reference evidence="5" key="1">
    <citation type="journal article" date="2023" name="Plant J.">
        <title>Genome sequences and population genomics provide insights into the demographic history, inbreeding, and mutation load of two 'living fossil' tree species of Dipteronia.</title>
        <authorList>
            <person name="Feng Y."/>
            <person name="Comes H.P."/>
            <person name="Chen J."/>
            <person name="Zhu S."/>
            <person name="Lu R."/>
            <person name="Zhang X."/>
            <person name="Li P."/>
            <person name="Qiu J."/>
            <person name="Olsen K.M."/>
            <person name="Qiu Y."/>
        </authorList>
    </citation>
    <scope>NUCLEOTIDE SEQUENCE</scope>
    <source>
        <strain evidence="5">KIB01</strain>
    </source>
</reference>
<evidence type="ECO:0008006" key="7">
    <source>
        <dbReference type="Google" id="ProtNLM"/>
    </source>
</evidence>
<proteinExistence type="inferred from homology"/>
<dbReference type="Pfam" id="PF03514">
    <property type="entry name" value="GRAS"/>
    <property type="match status" value="1"/>
</dbReference>
<comment type="similarity">
    <text evidence="3">Belongs to the GRAS family.</text>
</comment>
<sequence length="773" mass="84622">MPLAFEDFQGKGALDISSSSYSSSDSLQQHQHQQEQEQEQEQNWLIINNNNNKKQVCCYVGSTTEPTSVLDNIISTRSPSSPTSSSTLSYSLGGNSNGGGGGHGGGGGASTDTTGTASAPAPAAAAAAASNVNNPSLDTEKCGGLVMEDWEDLLSGSPSQEQSILRLIMGDIDDTSMGLNKILQPGSGSTTTHHHHHHHQDMDFNAGFGVVDQASFGFEPLTTHHHHNIDPSSLHVTADFSVHTGNARLSGSVSNSTHMFSSSSAPNLLSGVFPQQPIEALEEKPQIFNTQLLINHNQAQFAQNPALFLPVSCGQLQEHNLLSPPPPKRLNFGGPNVNVQVPKVPFSDSGQQALLRRQQQQQHHHQQQQFQMLQHQQQQRQAMGVAATATPTTTTTKQMMVNEELANQQFQQAVIDQILKAAELIETGNPVLAQGILARLNHQLSPIGKPFQRVSFYFKEALQSLVHMNTTTNSSALSGFSVIFKIGAYKSFSETSPILQFANFTCNQALLEAFDGCERIHIIDFDIGYGGQWASLMQELVLRSEGPPSLKITAFASPSTHDELELGFTQENLKHFASEINMPFELEIVNLESLNSASWPLPHGELENEVLAVNLPIGAFSNYPPTLPLVLGFVKQLSPKIIVSLDRGCDRADVSFPHHMIHALQSYSGLLESLDAVNVNLDALQKIERFLIHPCIEKIVLGRHRAPERLPNWRSLFMQSGFSPLTFSNFTESQADCLVQRNPGRGFHVEKRHSSLVLCWQRKELISASAWRC</sequence>
<feature type="region of interest" description="Leucine repeat II (LRII)" evidence="3">
    <location>
        <begin position="568"/>
        <end position="600"/>
    </location>
</feature>
<name>A0AAD9UAM1_9ROSI</name>
<evidence type="ECO:0000256" key="3">
    <source>
        <dbReference type="PROSITE-ProRule" id="PRU01191"/>
    </source>
</evidence>
<feature type="region of interest" description="SAW" evidence="3">
    <location>
        <begin position="701"/>
        <end position="772"/>
    </location>
</feature>
<gene>
    <name evidence="5" type="ORF">Ddye_018096</name>
</gene>
<evidence type="ECO:0000256" key="1">
    <source>
        <dbReference type="ARBA" id="ARBA00023015"/>
    </source>
</evidence>
<comment type="caution">
    <text evidence="3">Lacks conserved residue(s) required for the propagation of feature annotation.</text>
</comment>